<sequence length="292" mass="34506">MDKVKLLEKFREKADEYATVINNTGKDYKGKAGAINKEIMGYASKRIEKVLEKGLPYAEQLDSILLINYVCYVVMLEYRNMFWPYEYMAFARRIGEIWEPFCKTPFYYPVKELRLYNPPSFGEIQKALQDKINNLVSSIDIPEKAKKELLQYYNEVWMLIDSGNVNLGLDLHFEQDGIFYDVDYKSGFSSNEKGNTNRLLLVGSIYESLPDIHKNLIFVRQPEEENNHYLKTLKKSPYWQVFCADEAYNAIAHFTGFDLKKWMIENMDWVNDISPQFREFLNRNALLKYLTW</sequence>
<comment type="caution">
    <text evidence="1">The sequence shown here is derived from an EMBL/GenBank/DDBJ whole genome shotgun (WGS) entry which is preliminary data.</text>
</comment>
<dbReference type="AlphaFoldDB" id="A0A318XM84"/>
<gene>
    <name evidence="1" type="ORF">LY28_02795</name>
</gene>
<organism evidence="1 2">
    <name type="scientific">Ruminiclostridium sufflavum DSM 19573</name>
    <dbReference type="NCBI Taxonomy" id="1121337"/>
    <lineage>
        <taxon>Bacteria</taxon>
        <taxon>Bacillati</taxon>
        <taxon>Bacillota</taxon>
        <taxon>Clostridia</taxon>
        <taxon>Eubacteriales</taxon>
        <taxon>Oscillospiraceae</taxon>
        <taxon>Ruminiclostridium</taxon>
    </lineage>
</organism>
<dbReference type="OrthoDB" id="1410019at2"/>
<evidence type="ECO:0000313" key="1">
    <source>
        <dbReference type="EMBL" id="PYG86769.1"/>
    </source>
</evidence>
<reference evidence="1 2" key="1">
    <citation type="submission" date="2018-06" db="EMBL/GenBank/DDBJ databases">
        <title>Genomic Encyclopedia of Type Strains, Phase I: the one thousand microbial genomes (KMG-I) project.</title>
        <authorList>
            <person name="Kyrpides N."/>
        </authorList>
    </citation>
    <scope>NUCLEOTIDE SEQUENCE [LARGE SCALE GENOMIC DNA]</scope>
    <source>
        <strain evidence="1 2">DSM 19573</strain>
    </source>
</reference>
<dbReference type="EMBL" id="QKMR01000017">
    <property type="protein sequence ID" value="PYG86769.1"/>
    <property type="molecule type" value="Genomic_DNA"/>
</dbReference>
<protein>
    <submittedName>
        <fullName evidence="1">Uncharacterized protein</fullName>
    </submittedName>
</protein>
<dbReference type="Proteomes" id="UP000248132">
    <property type="component" value="Unassembled WGS sequence"/>
</dbReference>
<dbReference type="RefSeq" id="WP_110462791.1">
    <property type="nucleotide sequence ID" value="NZ_QKMR01000017.1"/>
</dbReference>
<proteinExistence type="predicted"/>
<evidence type="ECO:0000313" key="2">
    <source>
        <dbReference type="Proteomes" id="UP000248132"/>
    </source>
</evidence>
<name>A0A318XM84_9FIRM</name>
<keyword evidence="2" id="KW-1185">Reference proteome</keyword>
<accession>A0A318XM84</accession>